<keyword evidence="5 9" id="KW-0067">ATP-binding</keyword>
<dbReference type="PANTHER" id="PTHR47959:SF1">
    <property type="entry name" value="ATP-DEPENDENT RNA HELICASE DBPA"/>
    <property type="match status" value="1"/>
</dbReference>
<dbReference type="EC" id="3.6.4.13" evidence="1"/>
<feature type="domain" description="Helicase ATP-binding" evidence="12">
    <location>
        <begin position="220"/>
        <end position="394"/>
    </location>
</feature>
<dbReference type="InterPro" id="IPR000629">
    <property type="entry name" value="RNA-helicase_DEAD-box_CS"/>
</dbReference>
<dbReference type="GO" id="GO:0003723">
    <property type="term" value="F:RNA binding"/>
    <property type="evidence" value="ECO:0007669"/>
    <property type="project" value="UniProtKB-KW"/>
</dbReference>
<evidence type="ECO:0000256" key="9">
    <source>
        <dbReference type="RuleBase" id="RU000492"/>
    </source>
</evidence>
<evidence type="ECO:0000259" key="12">
    <source>
        <dbReference type="PROSITE" id="PS51192"/>
    </source>
</evidence>
<dbReference type="PROSITE" id="PS51195">
    <property type="entry name" value="Q_MOTIF"/>
    <property type="match status" value="1"/>
</dbReference>
<dbReference type="SMART" id="SM00487">
    <property type="entry name" value="DEXDc"/>
    <property type="match status" value="1"/>
</dbReference>
<feature type="short sequence motif" description="Q motif" evidence="8">
    <location>
        <begin position="189"/>
        <end position="217"/>
    </location>
</feature>
<evidence type="ECO:0000256" key="7">
    <source>
        <dbReference type="ARBA" id="ARBA00047984"/>
    </source>
</evidence>
<evidence type="ECO:0000256" key="10">
    <source>
        <dbReference type="SAM" id="Coils"/>
    </source>
</evidence>
<dbReference type="CDD" id="cd18787">
    <property type="entry name" value="SF2_C_DEAD"/>
    <property type="match status" value="1"/>
</dbReference>
<evidence type="ECO:0000256" key="4">
    <source>
        <dbReference type="ARBA" id="ARBA00022806"/>
    </source>
</evidence>
<evidence type="ECO:0000256" key="6">
    <source>
        <dbReference type="ARBA" id="ARBA00022884"/>
    </source>
</evidence>
<dbReference type="CDD" id="cd17947">
    <property type="entry name" value="DEADc_DDX27"/>
    <property type="match status" value="1"/>
</dbReference>
<feature type="compositionally biased region" description="Acidic residues" evidence="11">
    <location>
        <begin position="113"/>
        <end position="123"/>
    </location>
</feature>
<dbReference type="PROSITE" id="PS00039">
    <property type="entry name" value="DEAD_ATP_HELICASE"/>
    <property type="match status" value="1"/>
</dbReference>
<evidence type="ECO:0000259" key="13">
    <source>
        <dbReference type="PROSITE" id="PS51194"/>
    </source>
</evidence>
<evidence type="ECO:0000259" key="14">
    <source>
        <dbReference type="PROSITE" id="PS51195"/>
    </source>
</evidence>
<dbReference type="InterPro" id="IPR027417">
    <property type="entry name" value="P-loop_NTPase"/>
</dbReference>
<dbReference type="PANTHER" id="PTHR47959">
    <property type="entry name" value="ATP-DEPENDENT RNA HELICASE RHLE-RELATED"/>
    <property type="match status" value="1"/>
</dbReference>
<dbReference type="InterPro" id="IPR014014">
    <property type="entry name" value="RNA_helicase_DEAD_Q_motif"/>
</dbReference>
<evidence type="ECO:0000256" key="1">
    <source>
        <dbReference type="ARBA" id="ARBA00012552"/>
    </source>
</evidence>
<dbReference type="GO" id="GO:0016787">
    <property type="term" value="F:hydrolase activity"/>
    <property type="evidence" value="ECO:0007669"/>
    <property type="project" value="UniProtKB-KW"/>
</dbReference>
<comment type="catalytic activity">
    <reaction evidence="7">
        <text>ATP + H2O = ADP + phosphate + H(+)</text>
        <dbReference type="Rhea" id="RHEA:13065"/>
        <dbReference type="ChEBI" id="CHEBI:15377"/>
        <dbReference type="ChEBI" id="CHEBI:15378"/>
        <dbReference type="ChEBI" id="CHEBI:30616"/>
        <dbReference type="ChEBI" id="CHEBI:43474"/>
        <dbReference type="ChEBI" id="CHEBI:456216"/>
        <dbReference type="EC" id="3.6.4.13"/>
    </reaction>
</comment>
<keyword evidence="3 9" id="KW-0378">Hydrolase</keyword>
<protein>
    <recommendedName>
        <fullName evidence="1">RNA helicase</fullName>
        <ecNumber evidence="1">3.6.4.13</ecNumber>
    </recommendedName>
</protein>
<feature type="compositionally biased region" description="Basic residues" evidence="11">
    <location>
        <begin position="130"/>
        <end position="152"/>
    </location>
</feature>
<reference evidence="15 16" key="1">
    <citation type="journal article" date="2018" name="MBio">
        <title>Comparative Genomics Reveals the Core Gene Toolbox for the Fungus-Insect Symbiosis.</title>
        <authorList>
            <person name="Wang Y."/>
            <person name="Stata M."/>
            <person name="Wang W."/>
            <person name="Stajich J.E."/>
            <person name="White M.M."/>
            <person name="Moncalvo J.M."/>
        </authorList>
    </citation>
    <scope>NUCLEOTIDE SEQUENCE [LARGE SCALE GENOMIC DNA]</scope>
    <source>
        <strain evidence="15 16">SC-DP-2</strain>
    </source>
</reference>
<organism evidence="15 16">
    <name type="scientific">Smittium megazygosporum</name>
    <dbReference type="NCBI Taxonomy" id="133381"/>
    <lineage>
        <taxon>Eukaryota</taxon>
        <taxon>Fungi</taxon>
        <taxon>Fungi incertae sedis</taxon>
        <taxon>Zoopagomycota</taxon>
        <taxon>Kickxellomycotina</taxon>
        <taxon>Harpellomycetes</taxon>
        <taxon>Harpellales</taxon>
        <taxon>Legeriomycetaceae</taxon>
        <taxon>Smittium</taxon>
    </lineage>
</organism>
<dbReference type="EMBL" id="MBFS01000057">
    <property type="protein sequence ID" value="PVV04957.1"/>
    <property type="molecule type" value="Genomic_DNA"/>
</dbReference>
<evidence type="ECO:0000313" key="15">
    <source>
        <dbReference type="EMBL" id="PVV04957.1"/>
    </source>
</evidence>
<evidence type="ECO:0000256" key="2">
    <source>
        <dbReference type="ARBA" id="ARBA00022741"/>
    </source>
</evidence>
<keyword evidence="6" id="KW-0694">RNA-binding</keyword>
<evidence type="ECO:0000256" key="8">
    <source>
        <dbReference type="PROSITE-ProRule" id="PRU00552"/>
    </source>
</evidence>
<dbReference type="Gene3D" id="3.40.50.300">
    <property type="entry name" value="P-loop containing nucleotide triphosphate hydrolases"/>
    <property type="match status" value="2"/>
</dbReference>
<dbReference type="Proteomes" id="UP000245609">
    <property type="component" value="Unassembled WGS sequence"/>
</dbReference>
<proteinExistence type="inferred from homology"/>
<gene>
    <name evidence="15" type="ORF">BB560_000523</name>
</gene>
<dbReference type="PROSITE" id="PS51194">
    <property type="entry name" value="HELICASE_CTER"/>
    <property type="match status" value="1"/>
</dbReference>
<name>A0A2T9ZKA7_9FUNG</name>
<evidence type="ECO:0000256" key="5">
    <source>
        <dbReference type="ARBA" id="ARBA00022840"/>
    </source>
</evidence>
<dbReference type="GO" id="GO:0005524">
    <property type="term" value="F:ATP binding"/>
    <property type="evidence" value="ECO:0007669"/>
    <property type="project" value="UniProtKB-KW"/>
</dbReference>
<dbReference type="InterPro" id="IPR014001">
    <property type="entry name" value="Helicase_ATP-bd"/>
</dbReference>
<feature type="region of interest" description="Disordered" evidence="11">
    <location>
        <begin position="83"/>
        <end position="174"/>
    </location>
</feature>
<keyword evidence="10" id="KW-0175">Coiled coil</keyword>
<dbReference type="InterPro" id="IPR011545">
    <property type="entry name" value="DEAD/DEAH_box_helicase_dom"/>
</dbReference>
<keyword evidence="4 9" id="KW-0347">Helicase</keyword>
<dbReference type="AlphaFoldDB" id="A0A2T9ZKA7"/>
<feature type="coiled-coil region" evidence="10">
    <location>
        <begin position="571"/>
        <end position="611"/>
    </location>
</feature>
<comment type="caution">
    <text evidence="15">The sequence shown here is derived from an EMBL/GenBank/DDBJ whole genome shotgun (WGS) entry which is preliminary data.</text>
</comment>
<dbReference type="Pfam" id="PF00271">
    <property type="entry name" value="Helicase_C"/>
    <property type="match status" value="1"/>
</dbReference>
<dbReference type="InterPro" id="IPR050079">
    <property type="entry name" value="DEAD_box_RNA_helicase"/>
</dbReference>
<dbReference type="InterPro" id="IPR001650">
    <property type="entry name" value="Helicase_C-like"/>
</dbReference>
<keyword evidence="16" id="KW-1185">Reference proteome</keyword>
<evidence type="ECO:0000256" key="3">
    <source>
        <dbReference type="ARBA" id="ARBA00022801"/>
    </source>
</evidence>
<evidence type="ECO:0000313" key="16">
    <source>
        <dbReference type="Proteomes" id="UP000245609"/>
    </source>
</evidence>
<dbReference type="PROSITE" id="PS51192">
    <property type="entry name" value="HELICASE_ATP_BIND_1"/>
    <property type="match status" value="1"/>
</dbReference>
<feature type="domain" description="Helicase C-terminal" evidence="13">
    <location>
        <begin position="427"/>
        <end position="569"/>
    </location>
</feature>
<accession>A0A2T9ZKA7</accession>
<dbReference type="GO" id="GO:0005829">
    <property type="term" value="C:cytosol"/>
    <property type="evidence" value="ECO:0007669"/>
    <property type="project" value="TreeGrafter"/>
</dbReference>
<feature type="compositionally biased region" description="Basic and acidic residues" evidence="11">
    <location>
        <begin position="91"/>
        <end position="103"/>
    </location>
</feature>
<keyword evidence="2 9" id="KW-0547">Nucleotide-binding</keyword>
<dbReference type="STRING" id="133381.A0A2T9ZKA7"/>
<dbReference type="OrthoDB" id="10259843at2759"/>
<dbReference type="SUPFAM" id="SSF52540">
    <property type="entry name" value="P-loop containing nucleoside triphosphate hydrolases"/>
    <property type="match status" value="1"/>
</dbReference>
<feature type="domain" description="DEAD-box RNA helicase Q" evidence="14">
    <location>
        <begin position="189"/>
        <end position="217"/>
    </location>
</feature>
<comment type="similarity">
    <text evidence="9">Belongs to the DEAD box helicase family.</text>
</comment>
<sequence length="643" mass="72803">MAKKNDFIMTIEDDEDVESLDLLEDEKTDTDFKIDLDLDGLEAIPVTMDFSLARNNLAEKTGEQKKRSINDIILEKRRQVLNANKKLKSSSNKEEGKTNKDSNEEQNNLDVSDNQEENSDSDSDSSGSKSAKKSNKKKISTTRLKSKLHLKKKVEDSESEIDESEEARKREYFSQDKELDSIINSNEPSIFTSMNISRPIIRGLSSLGFVQPTPIQVKTIPIGLMGKDICGSAVTGSGKTAAFLVPVLERLMFRPTNVPLSRVLILTPTRELAMQCHNVASKIAAFTNIRISLAVGGLSIKSQENELRERPDIIIATPGRLIDHVRNSVSFTLDNIEILIMDEADRMLEDGFKDELTEIVQHCPKKRQTMLFSATMTDNINDLIRLSLNKPVRIMVDPPRQTATKLVQEFVRVRKGKEQSRSTFLVVLCKFLYKKRCIVFFRSKAEAHRFKVLFGLLGINAGELHGSMSQEARMLALEEFRDEKIDFLLATDLASRGLDIKGIETVINFNMPQTYDLYLHRVGRTARAGRSGRAVTLVGEEDRKILKMAIKAANKSGKSLVKQRVLDPAVCEKYKNKILSLKEAVDEVLETEKDEKKIVEAERDLTKAENLIKYNKEIHSRPKRTWFMSQKQKFDAKKKGNSE</sequence>
<dbReference type="SMART" id="SM00490">
    <property type="entry name" value="HELICc"/>
    <property type="match status" value="1"/>
</dbReference>
<dbReference type="Pfam" id="PF00270">
    <property type="entry name" value="DEAD"/>
    <property type="match status" value="1"/>
</dbReference>
<evidence type="ECO:0000256" key="11">
    <source>
        <dbReference type="SAM" id="MobiDB-lite"/>
    </source>
</evidence>
<dbReference type="GO" id="GO:0003724">
    <property type="term" value="F:RNA helicase activity"/>
    <property type="evidence" value="ECO:0007669"/>
    <property type="project" value="UniProtKB-EC"/>
</dbReference>